<proteinExistence type="inferred from homology"/>
<feature type="region of interest" description="Disordered" evidence="8">
    <location>
        <begin position="286"/>
        <end position="398"/>
    </location>
</feature>
<reference evidence="12" key="1">
    <citation type="submission" date="2020-06" db="EMBL/GenBank/DDBJ databases">
        <title>Draft genome of Bugula neritina, a colonial animal packing powerful symbionts and potential medicines.</title>
        <authorList>
            <person name="Rayko M."/>
        </authorList>
    </citation>
    <scope>NUCLEOTIDE SEQUENCE [LARGE SCALE GENOMIC DNA]</scope>
    <source>
        <strain evidence="12">Kwan_BN1</strain>
    </source>
</reference>
<comment type="caution">
    <text evidence="12">The sequence shown here is derived from an EMBL/GenBank/DDBJ whole genome shotgun (WGS) entry which is preliminary data.</text>
</comment>
<dbReference type="InterPro" id="IPR018808">
    <property type="entry name" value="Muniscin_C"/>
</dbReference>
<evidence type="ECO:0000256" key="6">
    <source>
        <dbReference type="PROSITE-ProRule" id="PRU01077"/>
    </source>
</evidence>
<feature type="signal peptide" evidence="9">
    <location>
        <begin position="1"/>
        <end position="19"/>
    </location>
</feature>
<dbReference type="SMART" id="SM00055">
    <property type="entry name" value="FCH"/>
    <property type="match status" value="1"/>
</dbReference>
<keyword evidence="9" id="KW-0732">Signal</keyword>
<dbReference type="InterPro" id="IPR031160">
    <property type="entry name" value="F_BAR_dom"/>
</dbReference>
<evidence type="ECO:0000313" key="12">
    <source>
        <dbReference type="EMBL" id="KAF6032824.1"/>
    </source>
</evidence>
<dbReference type="Pfam" id="PF10291">
    <property type="entry name" value="muHD"/>
    <property type="match status" value="1"/>
</dbReference>
<gene>
    <name evidence="12" type="ORF">EB796_008869</name>
</gene>
<dbReference type="PANTHER" id="PTHR23065">
    <property type="entry name" value="PROLINE-SERINE-THREONINE PHOSPHATASE INTERACTING PROTEIN 1"/>
    <property type="match status" value="1"/>
</dbReference>
<dbReference type="GO" id="GO:0005886">
    <property type="term" value="C:plasma membrane"/>
    <property type="evidence" value="ECO:0007669"/>
    <property type="project" value="TreeGrafter"/>
</dbReference>
<feature type="compositionally biased region" description="Basic and acidic residues" evidence="8">
    <location>
        <begin position="339"/>
        <end position="351"/>
    </location>
</feature>
<dbReference type="InterPro" id="IPR027267">
    <property type="entry name" value="AH/BAR_dom_sf"/>
</dbReference>
<keyword evidence="3" id="KW-0254">Endocytosis</keyword>
<evidence type="ECO:0000256" key="5">
    <source>
        <dbReference type="ARBA" id="ARBA00023176"/>
    </source>
</evidence>
<dbReference type="PANTHER" id="PTHR23065:SF15">
    <property type="entry name" value="AT02057P"/>
    <property type="match status" value="1"/>
</dbReference>
<comment type="subcellular location">
    <subcellularLocation>
        <location evidence="1">Membrane</location>
        <location evidence="1">Clathrin-coated pit</location>
        <topology evidence="1">Peripheral membrane protein</topology>
        <orientation evidence="1">Cytoplasmic side</orientation>
    </subcellularLocation>
</comment>
<evidence type="ECO:0000256" key="8">
    <source>
        <dbReference type="SAM" id="MobiDB-lite"/>
    </source>
</evidence>
<feature type="coiled-coil region" evidence="7">
    <location>
        <begin position="172"/>
        <end position="210"/>
    </location>
</feature>
<feature type="domain" description="MHD" evidence="10">
    <location>
        <begin position="564"/>
        <end position="817"/>
    </location>
</feature>
<evidence type="ECO:0000256" key="9">
    <source>
        <dbReference type="SAM" id="SignalP"/>
    </source>
</evidence>
<dbReference type="GO" id="GO:0005905">
    <property type="term" value="C:clathrin-coated pit"/>
    <property type="evidence" value="ECO:0007669"/>
    <property type="project" value="UniProtKB-SubCell"/>
</dbReference>
<keyword evidence="4 6" id="KW-0175">Coiled coil</keyword>
<dbReference type="OrthoDB" id="5593455at2759"/>
<feature type="region of interest" description="Disordered" evidence="8">
    <location>
        <begin position="493"/>
        <end position="532"/>
    </location>
</feature>
<dbReference type="Proteomes" id="UP000593567">
    <property type="component" value="Unassembled WGS sequence"/>
</dbReference>
<dbReference type="GO" id="GO:0072583">
    <property type="term" value="P:clathrin-dependent endocytosis"/>
    <property type="evidence" value="ECO:0007669"/>
    <property type="project" value="TreeGrafter"/>
</dbReference>
<dbReference type="PROSITE" id="PS51741">
    <property type="entry name" value="F_BAR"/>
    <property type="match status" value="1"/>
</dbReference>
<name>A0A7J7K4E8_BUGNE</name>
<dbReference type="GO" id="GO:0030136">
    <property type="term" value="C:clathrin-coated vesicle"/>
    <property type="evidence" value="ECO:0007669"/>
    <property type="project" value="TreeGrafter"/>
</dbReference>
<evidence type="ECO:0000313" key="13">
    <source>
        <dbReference type="Proteomes" id="UP000593567"/>
    </source>
</evidence>
<organism evidence="12 13">
    <name type="scientific">Bugula neritina</name>
    <name type="common">Brown bryozoan</name>
    <name type="synonym">Sertularia neritina</name>
    <dbReference type="NCBI Taxonomy" id="10212"/>
    <lineage>
        <taxon>Eukaryota</taxon>
        <taxon>Metazoa</taxon>
        <taxon>Spiralia</taxon>
        <taxon>Lophotrochozoa</taxon>
        <taxon>Bryozoa</taxon>
        <taxon>Gymnolaemata</taxon>
        <taxon>Cheilostomatida</taxon>
        <taxon>Flustrina</taxon>
        <taxon>Buguloidea</taxon>
        <taxon>Bugulidae</taxon>
        <taxon>Bugula</taxon>
    </lineage>
</organism>
<dbReference type="Gene3D" id="1.20.1270.60">
    <property type="entry name" value="Arfaptin homology (AH) domain/BAR domain"/>
    <property type="match status" value="1"/>
</dbReference>
<dbReference type="AlphaFoldDB" id="A0A7J7K4E8"/>
<dbReference type="InterPro" id="IPR001060">
    <property type="entry name" value="FCH_dom"/>
</dbReference>
<evidence type="ECO:0000259" key="10">
    <source>
        <dbReference type="PROSITE" id="PS51072"/>
    </source>
</evidence>
<dbReference type="InterPro" id="IPR054713">
    <property type="entry name" value="GMIP/FCHO2-like_FCH"/>
</dbReference>
<dbReference type="Pfam" id="PF22699">
    <property type="entry name" value="GMIP-like_FCH"/>
    <property type="match status" value="1"/>
</dbReference>
<evidence type="ECO:0000256" key="2">
    <source>
        <dbReference type="ARBA" id="ARBA00011064"/>
    </source>
</evidence>
<dbReference type="InterPro" id="IPR028565">
    <property type="entry name" value="MHD"/>
</dbReference>
<feature type="compositionally biased region" description="Polar residues" evidence="8">
    <location>
        <begin position="493"/>
        <end position="504"/>
    </location>
</feature>
<sequence length="818" mass="90869">MLILVLFLALELLNFKVKMSMFADHFWGDKHLGFEVLSQNLKHGEQSCKDLEDFVKQCSSVEESHVKQMSRIVRSISSYSTNSSFSPVWQTVKSSFEKLSASHSELSKKWKELANEIHKCLENLGKKYKSIKETQASTLETVQSMQNISSLLTKSKESYNSKFLEYKKVLSDKSTAKKLERAEAEFKKATEEYKQNVAKYNTILEDYKKKMGESTEVFQEHEVEYLSQLEQFVRKYASARDDKHTEIGELHYEFHTNLTELSVECLLDTFIETKHTGTEPPASVQFEEADLSSLPPPPSPQEEIASELSEAPAASQTTSSMMHLNIGGIFKRKKKKKNADKDTNSNADADKISNTSQPEVDEEGFSIPKANAVKEDDSWDSSSDSGSDNEEKTRRSKLKVKINPLDSGSPLNASLDGLRLNTTSLISKQNSFSDNNAVGDLLGSLSPPPDSGSRAATPFQLYKRTTPISWANIPLTDTNISAEDKEVFDAWKSNTTNSNSQGIQSPVIPGLPRPPSRKDITSSNSSRISAGRYSPLSSMMTRTSNSFPQANVQTYTANQVTVDRLPIAIALTETIMSKFRGSEHESQVSGELMMSFPADTANHTSLPELSFKIAGRSPAQVKVNSELVQTNGDVHTFNSSSLLTYLKTRQAKEPTSKHFNIDIARYTLNVTCLPLIPAVYWKCEPDTTDLRLEYEYVGSALSKPLPLTQLQFLVPVNGGVSSVQSMPEGVWSAPHEKILWRFAELKSGAGSKGTLKARFNLAAGPSTPSSVAIQFMCDGTIQSGTEFELTNTNYRVSLTKKRMVAKFSVDTDKLVTYV</sequence>
<protein>
    <submittedName>
        <fullName evidence="12">FCHO2</fullName>
    </submittedName>
</protein>
<feature type="chain" id="PRO_5029620732" evidence="9">
    <location>
        <begin position="20"/>
        <end position="818"/>
    </location>
</feature>
<dbReference type="GO" id="GO:0048268">
    <property type="term" value="P:clathrin coat assembly"/>
    <property type="evidence" value="ECO:0007669"/>
    <property type="project" value="TreeGrafter"/>
</dbReference>
<keyword evidence="5" id="KW-0168">Coated pit</keyword>
<comment type="similarity">
    <text evidence="2">Belongs to the FCHO family.</text>
</comment>
<dbReference type="PROSITE" id="PS51072">
    <property type="entry name" value="MHD"/>
    <property type="match status" value="1"/>
</dbReference>
<evidence type="ECO:0000256" key="1">
    <source>
        <dbReference type="ARBA" id="ARBA00004283"/>
    </source>
</evidence>
<accession>A0A7J7K4E8</accession>
<evidence type="ECO:0000256" key="7">
    <source>
        <dbReference type="SAM" id="Coils"/>
    </source>
</evidence>
<dbReference type="EMBL" id="VXIV02001473">
    <property type="protein sequence ID" value="KAF6032824.1"/>
    <property type="molecule type" value="Genomic_DNA"/>
</dbReference>
<evidence type="ECO:0000256" key="4">
    <source>
        <dbReference type="ARBA" id="ARBA00023054"/>
    </source>
</evidence>
<evidence type="ECO:0000256" key="3">
    <source>
        <dbReference type="ARBA" id="ARBA00022583"/>
    </source>
</evidence>
<evidence type="ECO:0000259" key="11">
    <source>
        <dbReference type="PROSITE" id="PS51741"/>
    </source>
</evidence>
<feature type="domain" description="F-BAR" evidence="11">
    <location>
        <begin position="19"/>
        <end position="266"/>
    </location>
</feature>
<keyword evidence="13" id="KW-1185">Reference proteome</keyword>
<keyword evidence="5" id="KW-0472">Membrane</keyword>
<dbReference type="SUPFAM" id="SSF103657">
    <property type="entry name" value="BAR/IMD domain-like"/>
    <property type="match status" value="1"/>
</dbReference>